<feature type="transmembrane region" description="Helical" evidence="8">
    <location>
        <begin position="252"/>
        <end position="274"/>
    </location>
</feature>
<feature type="transmembrane region" description="Helical" evidence="8">
    <location>
        <begin position="379"/>
        <end position="397"/>
    </location>
</feature>
<comment type="subcellular location">
    <subcellularLocation>
        <location evidence="1">Cell membrane</location>
        <topology evidence="1">Multi-pass membrane protein</topology>
    </subcellularLocation>
</comment>
<evidence type="ECO:0000256" key="5">
    <source>
        <dbReference type="ARBA" id="ARBA00022989"/>
    </source>
</evidence>
<keyword evidence="4 8" id="KW-0812">Transmembrane</keyword>
<dbReference type="GO" id="GO:0022857">
    <property type="term" value="F:transmembrane transporter activity"/>
    <property type="evidence" value="ECO:0007669"/>
    <property type="project" value="InterPro"/>
</dbReference>
<dbReference type="PROSITE" id="PS00217">
    <property type="entry name" value="SUGAR_TRANSPORT_2"/>
    <property type="match status" value="1"/>
</dbReference>
<evidence type="ECO:0000256" key="6">
    <source>
        <dbReference type="ARBA" id="ARBA00023136"/>
    </source>
</evidence>
<evidence type="ECO:0000256" key="7">
    <source>
        <dbReference type="SAM" id="MobiDB-lite"/>
    </source>
</evidence>
<dbReference type="SUPFAM" id="SSF103473">
    <property type="entry name" value="MFS general substrate transporter"/>
    <property type="match status" value="1"/>
</dbReference>
<dbReference type="InterPro" id="IPR005829">
    <property type="entry name" value="Sugar_transporter_CS"/>
</dbReference>
<dbReference type="Gene3D" id="1.20.1250.20">
    <property type="entry name" value="MFS general substrate transporter like domains"/>
    <property type="match status" value="1"/>
</dbReference>
<feature type="transmembrane region" description="Helical" evidence="8">
    <location>
        <begin position="157"/>
        <end position="184"/>
    </location>
</feature>
<feature type="transmembrane region" description="Helical" evidence="8">
    <location>
        <begin position="409"/>
        <end position="429"/>
    </location>
</feature>
<keyword evidence="2" id="KW-0813">Transport</keyword>
<protein>
    <submittedName>
        <fullName evidence="10">Metabolite transport protein</fullName>
    </submittedName>
</protein>
<sequence length="473" mass="50745">MATAASGQQESLEPRARNAIRGAFFGFFVDMFDIYLPIVVLAPALIYFVAPEMGTLEKSVVSGTIFAATLLGRPIGSIIFGHFADSIGRKRTTIISVSGFGVVTLLIALLPGYQQWGITAVILLIVLRLVDGVFLGGEYTSANPLAMEYSPKEKRGFYSAVIMSGYPLAFAAISAITTVLLLFIPAGDINSPYVQWGWRIPFVIGSLLAFALVFYYVRFVDESEIFEESGGGGSPLRQLFTERENLMSFLQVFVLMTGFWLTLQTVAAILPSLLGSQVGLSQTNTTITLVVSNVVLVGGYIASGVISQRVGRRNFMIVYGLVAAVVGTFLYYLLLSSPPQNLFLVILLTTIITLLVVSCWGITTAYINERFQTGIRASAFGIGYSLAVVLPSLYAYYQAGLAAFMPFEYTVLVLLALGSLLMVVGALWGPETKDVDFSSEVDVEATGAGDRAPDTSPTEPRTAPGSGGTLGSS</sequence>
<evidence type="ECO:0000313" key="10">
    <source>
        <dbReference type="EMBL" id="CAA9462303.1"/>
    </source>
</evidence>
<evidence type="ECO:0000256" key="4">
    <source>
        <dbReference type="ARBA" id="ARBA00022692"/>
    </source>
</evidence>
<dbReference type="PROSITE" id="PS50850">
    <property type="entry name" value="MFS"/>
    <property type="match status" value="1"/>
</dbReference>
<keyword evidence="3" id="KW-1003">Cell membrane</keyword>
<evidence type="ECO:0000256" key="8">
    <source>
        <dbReference type="SAM" id="Phobius"/>
    </source>
</evidence>
<dbReference type="Pfam" id="PF07690">
    <property type="entry name" value="MFS_1"/>
    <property type="match status" value="1"/>
</dbReference>
<keyword evidence="5 8" id="KW-1133">Transmembrane helix</keyword>
<feature type="transmembrane region" description="Helical" evidence="8">
    <location>
        <begin position="60"/>
        <end position="80"/>
    </location>
</feature>
<accession>A0A6J4RCX8</accession>
<dbReference type="EMBL" id="CADCVE010000090">
    <property type="protein sequence ID" value="CAA9462303.1"/>
    <property type="molecule type" value="Genomic_DNA"/>
</dbReference>
<dbReference type="PANTHER" id="PTHR43045">
    <property type="entry name" value="SHIKIMATE TRANSPORTER"/>
    <property type="match status" value="1"/>
</dbReference>
<proteinExistence type="predicted"/>
<evidence type="ECO:0000256" key="3">
    <source>
        <dbReference type="ARBA" id="ARBA00022475"/>
    </source>
</evidence>
<evidence type="ECO:0000256" key="2">
    <source>
        <dbReference type="ARBA" id="ARBA00022448"/>
    </source>
</evidence>
<feature type="transmembrane region" description="Helical" evidence="8">
    <location>
        <begin position="315"/>
        <end position="335"/>
    </location>
</feature>
<gene>
    <name evidence="10" type="ORF">AVDCRST_MAG28-3499</name>
</gene>
<feature type="transmembrane region" description="Helical" evidence="8">
    <location>
        <begin position="341"/>
        <end position="367"/>
    </location>
</feature>
<evidence type="ECO:0000256" key="1">
    <source>
        <dbReference type="ARBA" id="ARBA00004651"/>
    </source>
</evidence>
<feature type="transmembrane region" description="Helical" evidence="8">
    <location>
        <begin position="196"/>
        <end position="217"/>
    </location>
</feature>
<feature type="transmembrane region" description="Helical" evidence="8">
    <location>
        <begin position="24"/>
        <end position="48"/>
    </location>
</feature>
<feature type="region of interest" description="Disordered" evidence="7">
    <location>
        <begin position="445"/>
        <end position="473"/>
    </location>
</feature>
<dbReference type="GO" id="GO:0005886">
    <property type="term" value="C:plasma membrane"/>
    <property type="evidence" value="ECO:0007669"/>
    <property type="project" value="UniProtKB-SubCell"/>
</dbReference>
<organism evidence="10">
    <name type="scientific">uncultured Rubrobacteraceae bacterium</name>
    <dbReference type="NCBI Taxonomy" id="349277"/>
    <lineage>
        <taxon>Bacteria</taxon>
        <taxon>Bacillati</taxon>
        <taxon>Actinomycetota</taxon>
        <taxon>Rubrobacteria</taxon>
        <taxon>Rubrobacterales</taxon>
        <taxon>Rubrobacteraceae</taxon>
        <taxon>environmental samples</taxon>
    </lineage>
</organism>
<feature type="transmembrane region" description="Helical" evidence="8">
    <location>
        <begin position="116"/>
        <end position="136"/>
    </location>
</feature>
<dbReference type="InterPro" id="IPR020846">
    <property type="entry name" value="MFS_dom"/>
</dbReference>
<feature type="domain" description="Major facilitator superfamily (MFS) profile" evidence="9">
    <location>
        <begin position="19"/>
        <end position="433"/>
    </location>
</feature>
<name>A0A6J4RCX8_9ACTN</name>
<keyword evidence="6 8" id="KW-0472">Membrane</keyword>
<evidence type="ECO:0000259" key="9">
    <source>
        <dbReference type="PROSITE" id="PS50850"/>
    </source>
</evidence>
<dbReference type="AlphaFoldDB" id="A0A6J4RCX8"/>
<feature type="transmembrane region" description="Helical" evidence="8">
    <location>
        <begin position="92"/>
        <end position="110"/>
    </location>
</feature>
<dbReference type="InterPro" id="IPR011701">
    <property type="entry name" value="MFS"/>
</dbReference>
<dbReference type="InterPro" id="IPR036259">
    <property type="entry name" value="MFS_trans_sf"/>
</dbReference>
<feature type="transmembrane region" description="Helical" evidence="8">
    <location>
        <begin position="286"/>
        <end position="303"/>
    </location>
</feature>
<reference evidence="10" key="1">
    <citation type="submission" date="2020-02" db="EMBL/GenBank/DDBJ databases">
        <authorList>
            <person name="Meier V. D."/>
        </authorList>
    </citation>
    <scope>NUCLEOTIDE SEQUENCE</scope>
    <source>
        <strain evidence="10">AVDCRST_MAG28</strain>
    </source>
</reference>
<dbReference type="PANTHER" id="PTHR43045:SF4">
    <property type="entry name" value="TRANSPORTER YDFJ-RELATED"/>
    <property type="match status" value="1"/>
</dbReference>